<accession>A0A921AU23</accession>
<dbReference type="RefSeq" id="WP_304120213.1">
    <property type="nucleotide sequence ID" value="NZ_DYZA01000013.1"/>
</dbReference>
<gene>
    <name evidence="2" type="ORF">K8W16_00495</name>
</gene>
<proteinExistence type="predicted"/>
<evidence type="ECO:0000259" key="1">
    <source>
        <dbReference type="Pfam" id="PF09350"/>
    </source>
</evidence>
<reference evidence="2" key="1">
    <citation type="journal article" date="2021" name="PeerJ">
        <title>Extensive microbial diversity within the chicken gut microbiome revealed by metagenomics and culture.</title>
        <authorList>
            <person name="Gilroy R."/>
            <person name="Ravi A."/>
            <person name="Getino M."/>
            <person name="Pursley I."/>
            <person name="Horton D.L."/>
            <person name="Alikhan N.F."/>
            <person name="Baker D."/>
            <person name="Gharbi K."/>
            <person name="Hall N."/>
            <person name="Watson M."/>
            <person name="Adriaenssens E.M."/>
            <person name="Foster-Nyarko E."/>
            <person name="Jarju S."/>
            <person name="Secka A."/>
            <person name="Antonio M."/>
            <person name="Oren A."/>
            <person name="Chaudhuri R.R."/>
            <person name="La Ragione R."/>
            <person name="Hildebrand F."/>
            <person name="Pallen M.J."/>
        </authorList>
    </citation>
    <scope>NUCLEOTIDE SEQUENCE</scope>
    <source>
        <strain evidence="2">ChiGjej2B2-19336</strain>
    </source>
</reference>
<protein>
    <submittedName>
        <fullName evidence="2">DUF1992 domain-containing protein</fullName>
    </submittedName>
</protein>
<feature type="domain" description="DnaJ homologue subfamily C member 28 conserved" evidence="1">
    <location>
        <begin position="13"/>
        <end position="78"/>
    </location>
</feature>
<dbReference type="Pfam" id="PF09350">
    <property type="entry name" value="DJC28_CD"/>
    <property type="match status" value="1"/>
</dbReference>
<dbReference type="PANTHER" id="PTHR39158:SF1">
    <property type="entry name" value="DNAJ HOMOLOG SUBFAMILY C MEMBER 28"/>
    <property type="match status" value="1"/>
</dbReference>
<dbReference type="Proteomes" id="UP000698963">
    <property type="component" value="Unassembled WGS sequence"/>
</dbReference>
<organism evidence="2 3">
    <name type="scientific">Mailhella massiliensis</name>
    <dbReference type="NCBI Taxonomy" id="1903261"/>
    <lineage>
        <taxon>Bacteria</taxon>
        <taxon>Pseudomonadati</taxon>
        <taxon>Thermodesulfobacteriota</taxon>
        <taxon>Desulfovibrionia</taxon>
        <taxon>Desulfovibrionales</taxon>
        <taxon>Desulfovibrionaceae</taxon>
        <taxon>Mailhella</taxon>
    </lineage>
</organism>
<dbReference type="PANTHER" id="PTHR39158">
    <property type="entry name" value="OS08G0560600 PROTEIN"/>
    <property type="match status" value="1"/>
</dbReference>
<dbReference type="AlphaFoldDB" id="A0A921AU23"/>
<dbReference type="InterPro" id="IPR018961">
    <property type="entry name" value="DnaJ_homolog_subfam-C_membr-28"/>
</dbReference>
<sequence length="133" mass="15364">MAEDFLHFLANRAERRIQEAQKEGAFDNLPGEGRALDLEDDSAVPAELRMAYKVLKNAGYLPPELADRKEINTLLDLLEHCEDGAEKLRQMQKLDVILMRVQNRRARSVAITENDPYYEKVVRRVTLLKNGRR</sequence>
<dbReference type="InterPro" id="IPR052573">
    <property type="entry name" value="DnaJ_C_subfamily_28"/>
</dbReference>
<reference evidence="2" key="2">
    <citation type="submission" date="2021-09" db="EMBL/GenBank/DDBJ databases">
        <authorList>
            <person name="Gilroy R."/>
        </authorList>
    </citation>
    <scope>NUCLEOTIDE SEQUENCE</scope>
    <source>
        <strain evidence="2">ChiGjej2B2-19336</strain>
    </source>
</reference>
<dbReference type="EMBL" id="DYZA01000013">
    <property type="protein sequence ID" value="HJD96114.1"/>
    <property type="molecule type" value="Genomic_DNA"/>
</dbReference>
<comment type="caution">
    <text evidence="2">The sequence shown here is derived from an EMBL/GenBank/DDBJ whole genome shotgun (WGS) entry which is preliminary data.</text>
</comment>
<evidence type="ECO:0000313" key="2">
    <source>
        <dbReference type="EMBL" id="HJD96114.1"/>
    </source>
</evidence>
<name>A0A921AU23_9BACT</name>
<evidence type="ECO:0000313" key="3">
    <source>
        <dbReference type="Proteomes" id="UP000698963"/>
    </source>
</evidence>